<keyword evidence="9" id="KW-1185">Reference proteome</keyword>
<sequence>MKTWYSICALDEGAEISIYDEIGAYGVSAKAFLADLGKLPDAAPLTLRLNSPGGSVFDAVAIYNTLKRHAGNVTVTIDGIAASAASYIAMAGDEIIMPENAFLMIHDPSGLVMGTAADMRSMAEALDKVGASLIKGYAAKSGKAEDEIAKLMAAETWFDASEAIDMGLADTLAAPVKMAARFDMSGFRNTPEAIVATMKAKADPVTVEPEPAPKPAVGSKAGPEPDPATIRTEAMAYAKTVVDLCRLAGQPQMAAGFLEAETSLEDVRKALIDARAAADPDISATHPQPGPAPQAKPWGDVIARTFKRKG</sequence>
<dbReference type="OrthoDB" id="9806592at2"/>
<dbReference type="PRINTS" id="PR00127">
    <property type="entry name" value="CLPPROTEASEP"/>
</dbReference>
<name>A0A1H5Z9M1_9RHOB</name>
<evidence type="ECO:0000256" key="4">
    <source>
        <dbReference type="ARBA" id="ARBA00022801"/>
    </source>
</evidence>
<feature type="region of interest" description="Disordered" evidence="7">
    <location>
        <begin position="278"/>
        <end position="299"/>
    </location>
</feature>
<dbReference type="Pfam" id="PF00574">
    <property type="entry name" value="CLP_protease"/>
    <property type="match status" value="1"/>
</dbReference>
<evidence type="ECO:0000256" key="6">
    <source>
        <dbReference type="RuleBase" id="RU003567"/>
    </source>
</evidence>
<dbReference type="SUPFAM" id="SSF52096">
    <property type="entry name" value="ClpP/crotonase"/>
    <property type="match status" value="1"/>
</dbReference>
<evidence type="ECO:0000256" key="2">
    <source>
        <dbReference type="ARBA" id="ARBA00022490"/>
    </source>
</evidence>
<dbReference type="RefSeq" id="WP_104009364.1">
    <property type="nucleotide sequence ID" value="NZ_FNVD01000032.1"/>
</dbReference>
<dbReference type="PANTHER" id="PTHR10381:SF70">
    <property type="entry name" value="ATP-DEPENDENT CLP PROTEASE PROTEOLYTIC SUBUNIT"/>
    <property type="match status" value="1"/>
</dbReference>
<evidence type="ECO:0000313" key="8">
    <source>
        <dbReference type="EMBL" id="SEG32730.1"/>
    </source>
</evidence>
<dbReference type="Proteomes" id="UP000236742">
    <property type="component" value="Unassembled WGS sequence"/>
</dbReference>
<dbReference type="GO" id="GO:0006515">
    <property type="term" value="P:protein quality control for misfolded or incompletely synthesized proteins"/>
    <property type="evidence" value="ECO:0007669"/>
    <property type="project" value="TreeGrafter"/>
</dbReference>
<keyword evidence="3 8" id="KW-0645">Protease</keyword>
<dbReference type="PANTHER" id="PTHR10381">
    <property type="entry name" value="ATP-DEPENDENT CLP PROTEASE PROTEOLYTIC SUBUNIT"/>
    <property type="match status" value="1"/>
</dbReference>
<dbReference type="Gene3D" id="3.90.226.10">
    <property type="entry name" value="2-enoyl-CoA Hydratase, Chain A, domain 1"/>
    <property type="match status" value="1"/>
</dbReference>
<dbReference type="InterPro" id="IPR001907">
    <property type="entry name" value="ClpP"/>
</dbReference>
<dbReference type="InterPro" id="IPR029045">
    <property type="entry name" value="ClpP/crotonase-like_dom_sf"/>
</dbReference>
<evidence type="ECO:0000256" key="5">
    <source>
        <dbReference type="ARBA" id="ARBA00022825"/>
    </source>
</evidence>
<dbReference type="InterPro" id="IPR023562">
    <property type="entry name" value="ClpP/TepA"/>
</dbReference>
<organism evidence="8 9">
    <name type="scientific">Jhaorihella thermophila</name>
    <dbReference type="NCBI Taxonomy" id="488547"/>
    <lineage>
        <taxon>Bacteria</taxon>
        <taxon>Pseudomonadati</taxon>
        <taxon>Pseudomonadota</taxon>
        <taxon>Alphaproteobacteria</taxon>
        <taxon>Rhodobacterales</taxon>
        <taxon>Paracoccaceae</taxon>
        <taxon>Jhaorihella</taxon>
    </lineage>
</organism>
<dbReference type="GO" id="GO:0004176">
    <property type="term" value="F:ATP-dependent peptidase activity"/>
    <property type="evidence" value="ECO:0007669"/>
    <property type="project" value="InterPro"/>
</dbReference>
<comment type="similarity">
    <text evidence="1 6">Belongs to the peptidase S14 family.</text>
</comment>
<dbReference type="AlphaFoldDB" id="A0A1H5Z9M1"/>
<dbReference type="CDD" id="cd07016">
    <property type="entry name" value="S14_ClpP_1"/>
    <property type="match status" value="1"/>
</dbReference>
<feature type="region of interest" description="Disordered" evidence="7">
    <location>
        <begin position="204"/>
        <end position="225"/>
    </location>
</feature>
<accession>A0A1H5Z9M1</accession>
<protein>
    <recommendedName>
        <fullName evidence="6">ATP-dependent Clp protease proteolytic subunit</fullName>
    </recommendedName>
</protein>
<dbReference type="NCBIfam" id="NF045542">
    <property type="entry name" value="Clp_rel_HeadMat"/>
    <property type="match status" value="1"/>
</dbReference>
<evidence type="ECO:0000313" key="9">
    <source>
        <dbReference type="Proteomes" id="UP000236742"/>
    </source>
</evidence>
<evidence type="ECO:0000256" key="3">
    <source>
        <dbReference type="ARBA" id="ARBA00022670"/>
    </source>
</evidence>
<dbReference type="EMBL" id="FNVD01000032">
    <property type="protein sequence ID" value="SEG32730.1"/>
    <property type="molecule type" value="Genomic_DNA"/>
</dbReference>
<evidence type="ECO:0000256" key="1">
    <source>
        <dbReference type="ARBA" id="ARBA00007039"/>
    </source>
</evidence>
<keyword evidence="4" id="KW-0378">Hydrolase</keyword>
<dbReference type="GO" id="GO:0051117">
    <property type="term" value="F:ATPase binding"/>
    <property type="evidence" value="ECO:0007669"/>
    <property type="project" value="TreeGrafter"/>
</dbReference>
<reference evidence="8 9" key="1">
    <citation type="submission" date="2016-10" db="EMBL/GenBank/DDBJ databases">
        <authorList>
            <person name="de Groot N.N."/>
        </authorList>
    </citation>
    <scope>NUCLEOTIDE SEQUENCE [LARGE SCALE GENOMIC DNA]</scope>
    <source>
        <strain evidence="8 9">DSM 23413</strain>
    </source>
</reference>
<dbReference type="GO" id="GO:0004252">
    <property type="term" value="F:serine-type endopeptidase activity"/>
    <property type="evidence" value="ECO:0007669"/>
    <property type="project" value="InterPro"/>
</dbReference>
<keyword evidence="2" id="KW-0963">Cytoplasm</keyword>
<evidence type="ECO:0000256" key="7">
    <source>
        <dbReference type="SAM" id="MobiDB-lite"/>
    </source>
</evidence>
<dbReference type="GO" id="GO:0009368">
    <property type="term" value="C:endopeptidase Clp complex"/>
    <property type="evidence" value="ECO:0007669"/>
    <property type="project" value="TreeGrafter"/>
</dbReference>
<keyword evidence="5" id="KW-0720">Serine protease</keyword>
<proteinExistence type="inferred from homology"/>
<gene>
    <name evidence="8" type="ORF">SAMN05421751_1324</name>
</gene>